<dbReference type="AlphaFoldDB" id="A0ABD7X358"/>
<proteinExistence type="predicted"/>
<name>A0ABD7X358_PRIAR</name>
<dbReference type="Proteomes" id="UP001220217">
    <property type="component" value="Chromosome"/>
</dbReference>
<evidence type="ECO:0000256" key="1">
    <source>
        <dbReference type="SAM" id="Coils"/>
    </source>
</evidence>
<feature type="coiled-coil region" evidence="1">
    <location>
        <begin position="38"/>
        <end position="65"/>
    </location>
</feature>
<dbReference type="RefSeq" id="WP_275037530.1">
    <property type="nucleotide sequence ID" value="NZ_CP118718.1"/>
</dbReference>
<evidence type="ECO:0000313" key="3">
    <source>
        <dbReference type="Proteomes" id="UP001220217"/>
    </source>
</evidence>
<accession>A0ABD7X358</accession>
<keyword evidence="1" id="KW-0175">Coiled coil</keyword>
<protein>
    <submittedName>
        <fullName evidence="2">Uncharacterized protein</fullName>
    </submittedName>
</protein>
<sequence length="101" mass="11937">MERLELIKRSTDFTTEHGHGLYVDVLSANDFNWMVHKIESLSEENEQLKINYESLSKEHLTLKRSYAQTSLKLKRSQKDHVKKNNALDKIKRDFFKERGGN</sequence>
<gene>
    <name evidence="2" type="ORF">PWO00_12995</name>
</gene>
<reference evidence="2 3" key="1">
    <citation type="submission" date="2023-02" db="EMBL/GenBank/DDBJ databases">
        <title>Complete genome sequence of Priestia aryabhattai G5MAi6, a methanol-tolerant strain isolated from tap water in Hong Kong.</title>
        <authorList>
            <person name="Leung K.M."/>
            <person name="Lai G.K.K."/>
            <person name="Griffin S.D.J."/>
        </authorList>
    </citation>
    <scope>NUCLEOTIDE SEQUENCE [LARGE SCALE GENOMIC DNA]</scope>
    <source>
        <strain evidence="2 3">G5MAi6</strain>
    </source>
</reference>
<evidence type="ECO:0000313" key="2">
    <source>
        <dbReference type="EMBL" id="WEA46837.1"/>
    </source>
</evidence>
<organism evidence="2 3">
    <name type="scientific">Priestia aryabhattai</name>
    <name type="common">Bacillus aryabhattai</name>
    <dbReference type="NCBI Taxonomy" id="412384"/>
    <lineage>
        <taxon>Bacteria</taxon>
        <taxon>Bacillati</taxon>
        <taxon>Bacillota</taxon>
        <taxon>Bacilli</taxon>
        <taxon>Bacillales</taxon>
        <taxon>Bacillaceae</taxon>
        <taxon>Priestia</taxon>
    </lineage>
</organism>
<dbReference type="EMBL" id="CP118718">
    <property type="protein sequence ID" value="WEA46837.1"/>
    <property type="molecule type" value="Genomic_DNA"/>
</dbReference>